<feature type="region of interest" description="Disordered" evidence="2">
    <location>
        <begin position="791"/>
        <end position="813"/>
    </location>
</feature>
<feature type="compositionally biased region" description="Polar residues" evidence="2">
    <location>
        <begin position="35"/>
        <end position="48"/>
    </location>
</feature>
<sequence>MDGSEGTHVQIGGHTVLLGSELRHIGSKKRRPASAGSQRRPSSAGSQVSHRHGPTSDDQVLSAQDIHSFAARWAAGPWPVLEERRTVIVHPQQPAGEDGVVRIPHLVGGKLEKHRDNDEWVLVVETCHQCECHRQEWLRHDPQDYRSGLEVVRSACRALDGARPVHCFHLETPDLGQRIGAFEVFLLPPRICEPAYFAYLVHSKLLTRKWPSHQSLVHRLRDDMPRLDHRGWKLALHGLKSNLDIFSCWKKAQEEVKHLEEEMGELASHAEKRVADLEQQLSELPEVQYQVEQLEDEKSDLLDQLRSCQQDCDAAKRRGKDLEREMQQMKESSLVTEGELKRQLQKTENQLKERDATMKALVANQQQMLEAQESAGSSNQALQKELETARVEWAKCEVQILHLEDEKRKLTAERDSRRSEISGLNEELDEMKSGNLQLQKQLEEIQRDSEMKDERLSQIGELELAIQQLEHQKRELTESLQVCEQQKWVAETEQKSLNRSILSTSLREKELQKELWLMEEMKVTAEEELRVELEELKAKLEEKEAKSEEKDVTIRELAASQTRLLDAQMAGASEAQQRELEFLRQRQEFEGQIRCLEEEKGKLGSRQEAQRTEVDGLRQELEEMESRNSQLKKQLEQLEESLRLQAAQHRADRSAGQTCRAASVGYTVRATSFTGAYAGCTVRATSFTGTSTNEGCTGAYAGYTVRATSFTGAYAGYTVRATSCTGAYAGYTVRATSFTGTSTDEGCTGPTAGLSRRRCQVPVPSGVVAPSAPTDPPVLLEHLEHLEPERPERATVEDVRRSEVSDEEVSTVSTDTDIDVANRCSYKHPAQAPSFAKHAAARVFPKTPAKFTLLEESLRGAHYSVLIPLEGLVETKFQPTTILAHVPPMISALMCVASQLRLQPTQALLLLAPRLEEAIFILQRLVISESWRGPLYLVLLTGELRKENLEHHPMLQPLLGEGSTSTLQNVRCFSVEDRLEGRRGAVTMVLQQLLAEVQAQTGGVGVDAILALEMDLSPEERAFDAAGDIDAACVALEPAPRQQSLLRSLIGAMALGGRLVTSSGKMEMSPDDAQHLWAKECSISFFNPHCMPLSMLRHGELLHAATEVCSQIVSGELCVADSEVAQFYLFDQFQQALDAASHKLSGVRKYSSTDASGSQLVTLLL</sequence>
<evidence type="ECO:0000256" key="2">
    <source>
        <dbReference type="SAM" id="MobiDB-lite"/>
    </source>
</evidence>
<organism evidence="3">
    <name type="scientific">Cladocopium goreaui</name>
    <dbReference type="NCBI Taxonomy" id="2562237"/>
    <lineage>
        <taxon>Eukaryota</taxon>
        <taxon>Sar</taxon>
        <taxon>Alveolata</taxon>
        <taxon>Dinophyceae</taxon>
        <taxon>Suessiales</taxon>
        <taxon>Symbiodiniaceae</taxon>
        <taxon>Cladocopium</taxon>
    </lineage>
</organism>
<dbReference type="AlphaFoldDB" id="A0A9P1C483"/>
<feature type="coiled-coil region" evidence="1">
    <location>
        <begin position="407"/>
        <end position="553"/>
    </location>
</feature>
<reference evidence="3" key="1">
    <citation type="submission" date="2022-10" db="EMBL/GenBank/DDBJ databases">
        <authorList>
            <person name="Chen Y."/>
            <person name="Dougan E. K."/>
            <person name="Chan C."/>
            <person name="Rhodes N."/>
            <person name="Thang M."/>
        </authorList>
    </citation>
    <scope>NUCLEOTIDE SEQUENCE</scope>
</reference>
<dbReference type="EMBL" id="CAMXCT030000868">
    <property type="protein sequence ID" value="CAL4771502.1"/>
    <property type="molecule type" value="Genomic_DNA"/>
</dbReference>
<dbReference type="PANTHER" id="PTHR43941">
    <property type="entry name" value="STRUCTURAL MAINTENANCE OF CHROMOSOMES PROTEIN 2"/>
    <property type="match status" value="1"/>
</dbReference>
<dbReference type="EMBL" id="CAMXCT010000868">
    <property type="protein sequence ID" value="CAI3984190.1"/>
    <property type="molecule type" value="Genomic_DNA"/>
</dbReference>
<keyword evidence="1" id="KW-0175">Coiled coil</keyword>
<reference evidence="4 5" key="2">
    <citation type="submission" date="2024-05" db="EMBL/GenBank/DDBJ databases">
        <authorList>
            <person name="Chen Y."/>
            <person name="Shah S."/>
            <person name="Dougan E. K."/>
            <person name="Thang M."/>
            <person name="Chan C."/>
        </authorList>
    </citation>
    <scope>NUCLEOTIDE SEQUENCE [LARGE SCALE GENOMIC DNA]</scope>
</reference>
<comment type="caution">
    <text evidence="3">The sequence shown here is derived from an EMBL/GenBank/DDBJ whole genome shotgun (WGS) entry which is preliminary data.</text>
</comment>
<evidence type="ECO:0000313" key="5">
    <source>
        <dbReference type="Proteomes" id="UP001152797"/>
    </source>
</evidence>
<accession>A0A9P1C483</accession>
<feature type="coiled-coil region" evidence="1">
    <location>
        <begin position="607"/>
        <end position="652"/>
    </location>
</feature>
<evidence type="ECO:0000256" key="1">
    <source>
        <dbReference type="SAM" id="Coils"/>
    </source>
</evidence>
<feature type="region of interest" description="Disordered" evidence="2">
    <location>
        <begin position="1"/>
        <end position="60"/>
    </location>
</feature>
<feature type="compositionally biased region" description="Basic and acidic residues" evidence="2">
    <location>
        <begin position="791"/>
        <end position="804"/>
    </location>
</feature>
<proteinExistence type="predicted"/>
<feature type="coiled-coil region" evidence="1">
    <location>
        <begin position="249"/>
        <end position="364"/>
    </location>
</feature>
<dbReference type="Proteomes" id="UP001152797">
    <property type="component" value="Unassembled WGS sequence"/>
</dbReference>
<gene>
    <name evidence="3" type="ORF">C1SCF055_LOCUS11738</name>
</gene>
<dbReference type="EMBL" id="CAMXCT020000868">
    <property type="protein sequence ID" value="CAL1137565.1"/>
    <property type="molecule type" value="Genomic_DNA"/>
</dbReference>
<protein>
    <submittedName>
        <fullName evidence="3">Uncharacterized protein</fullName>
    </submittedName>
</protein>
<evidence type="ECO:0000313" key="3">
    <source>
        <dbReference type="EMBL" id="CAI3984190.1"/>
    </source>
</evidence>
<name>A0A9P1C483_9DINO</name>
<evidence type="ECO:0000313" key="4">
    <source>
        <dbReference type="EMBL" id="CAL4771502.1"/>
    </source>
</evidence>
<dbReference type="OrthoDB" id="10624948at2759"/>
<keyword evidence="5" id="KW-1185">Reference proteome</keyword>